<reference evidence="1 2" key="1">
    <citation type="submission" date="2016-04" db="EMBL/GenBank/DDBJ databases">
        <title>Complete genome sequence of the haloalkaliphilic hydrocarbon-degrading bacterium Dietzia psychralcaliphila ILA-1T, isolated from a drain of a fish product-processing plant.</title>
        <authorList>
            <person name="Zhao J."/>
            <person name="Hu B."/>
            <person name="Geng S."/>
            <person name="Nie Y."/>
            <person name="Tang Y."/>
        </authorList>
    </citation>
    <scope>NUCLEOTIDE SEQUENCE [LARGE SCALE GENOMIC DNA]</scope>
    <source>
        <strain evidence="1 2">ILA-1</strain>
    </source>
</reference>
<sequence length="309" mass="33950">MTDINGLRSRLLTTQQLLGRGLSSQALSRSVEARELIRIRPGFYVEGDARELPRDARHLLSVLAADTALGCPVFSHSSAAVILGLPSWGLALRRVVVSEDGAKGRTRTTNLTAHRTLRLRRDDVISVDGLRVTKPALTVVDLATSARRDAAVAVADAAVNGGLVSVPALECALEQAVGRMGIKKARAAMVMVDGRSESVAETLSRLSFSDYGLPTPETQANIFDTHGNRIARVDFFWREYGVIGECDGFGKYFDGADSAETRRRLAREKDRDAELMALGYRVVHWRWADLEQPWLLAERIRRVLFPVAA</sequence>
<keyword evidence="2" id="KW-1185">Reference proteome</keyword>
<evidence type="ECO:0000313" key="1">
    <source>
        <dbReference type="EMBL" id="AWH95195.1"/>
    </source>
</evidence>
<dbReference type="Proteomes" id="UP000244903">
    <property type="component" value="Chromosome"/>
</dbReference>
<evidence type="ECO:0000313" key="2">
    <source>
        <dbReference type="Proteomes" id="UP000244903"/>
    </source>
</evidence>
<accession>A0AAD0JPC7</accession>
<name>A0AAD0JPC7_9ACTN</name>
<gene>
    <name evidence="1" type="ORF">A6048_06535</name>
</gene>
<dbReference type="RefSeq" id="WP_107748332.1">
    <property type="nucleotide sequence ID" value="NZ_CP015453.1"/>
</dbReference>
<dbReference type="AlphaFoldDB" id="A0AAD0JPC7"/>
<proteinExistence type="predicted"/>
<organism evidence="1 2">
    <name type="scientific">Dietzia psychralcaliphila</name>
    <dbReference type="NCBI Taxonomy" id="139021"/>
    <lineage>
        <taxon>Bacteria</taxon>
        <taxon>Bacillati</taxon>
        <taxon>Actinomycetota</taxon>
        <taxon>Actinomycetes</taxon>
        <taxon>Mycobacteriales</taxon>
        <taxon>Dietziaceae</taxon>
        <taxon>Dietzia</taxon>
    </lineage>
</organism>
<dbReference type="EMBL" id="CP015453">
    <property type="protein sequence ID" value="AWH95195.1"/>
    <property type="molecule type" value="Genomic_DNA"/>
</dbReference>
<protein>
    <submittedName>
        <fullName evidence="1">Uncharacterized protein</fullName>
    </submittedName>
</protein>
<dbReference type="KEGG" id="dpc:A6048_06535"/>